<organism evidence="1 2">
    <name type="scientific">Nocardia goodfellowii</name>
    <dbReference type="NCBI Taxonomy" id="882446"/>
    <lineage>
        <taxon>Bacteria</taxon>
        <taxon>Bacillati</taxon>
        <taxon>Actinomycetota</taxon>
        <taxon>Actinomycetes</taxon>
        <taxon>Mycobacteriales</taxon>
        <taxon>Nocardiaceae</taxon>
        <taxon>Nocardia</taxon>
    </lineage>
</organism>
<comment type="caution">
    <text evidence="1">The sequence shown here is derived from an EMBL/GenBank/DDBJ whole genome shotgun (WGS) entry which is preliminary data.</text>
</comment>
<gene>
    <name evidence="1" type="ORF">BJ987_002032</name>
</gene>
<dbReference type="EMBL" id="JAGGMR010000001">
    <property type="protein sequence ID" value="MBP2189131.1"/>
    <property type="molecule type" value="Genomic_DNA"/>
</dbReference>
<reference evidence="1 2" key="1">
    <citation type="submission" date="2021-03" db="EMBL/GenBank/DDBJ databases">
        <title>Sequencing the genomes of 1000 actinobacteria strains.</title>
        <authorList>
            <person name="Klenk H.-P."/>
        </authorList>
    </citation>
    <scope>NUCLEOTIDE SEQUENCE [LARGE SCALE GENOMIC DNA]</scope>
    <source>
        <strain evidence="1 2">DSM 45516</strain>
    </source>
</reference>
<evidence type="ECO:0000313" key="2">
    <source>
        <dbReference type="Proteomes" id="UP001519325"/>
    </source>
</evidence>
<keyword evidence="2" id="KW-1185">Reference proteome</keyword>
<name>A0ABS4QEL7_9NOCA</name>
<evidence type="ECO:0000313" key="1">
    <source>
        <dbReference type="EMBL" id="MBP2189131.1"/>
    </source>
</evidence>
<dbReference type="Proteomes" id="UP001519325">
    <property type="component" value="Unassembled WGS sequence"/>
</dbReference>
<protein>
    <submittedName>
        <fullName evidence="1">Uncharacterized protein</fullName>
    </submittedName>
</protein>
<accession>A0ABS4QEL7</accession>
<proteinExistence type="predicted"/>
<dbReference type="RefSeq" id="WP_209899737.1">
    <property type="nucleotide sequence ID" value="NZ_JAGGMR010000001.1"/>
</dbReference>
<sequence length="95" mass="10376">MRRERLPADGTQCLGGQIFQAQVPVHRHDQVGLHSVADVLRFETWLAPAHPELVVTLRHDKLLGRVLDPQGRSIAVVAPDIWSDPGGRSARVSGG</sequence>